<dbReference type="RefSeq" id="WP_242937737.1">
    <property type="nucleotide sequence ID" value="NZ_CP094326.1"/>
</dbReference>
<dbReference type="Pfam" id="PF11276">
    <property type="entry name" value="DUF3078"/>
    <property type="match status" value="1"/>
</dbReference>
<proteinExistence type="predicted"/>
<keyword evidence="2" id="KW-1185">Reference proteome</keyword>
<reference evidence="1 2" key="1">
    <citation type="journal article" date="2018" name="Int. J. Syst. Evol. Microbiol.">
        <title>Zhouia spongiae sp. nov., isolated from a marine sponge.</title>
        <authorList>
            <person name="Zhuang L."/>
            <person name="Lin B."/>
            <person name="Qin F."/>
            <person name="Luo L."/>
        </authorList>
    </citation>
    <scope>NUCLEOTIDE SEQUENCE [LARGE SCALE GENOMIC DNA]</scope>
    <source>
        <strain evidence="1 2">HN-Y44</strain>
    </source>
</reference>
<evidence type="ECO:0000313" key="1">
    <source>
        <dbReference type="EMBL" id="UNY99337.1"/>
    </source>
</evidence>
<dbReference type="EMBL" id="CP094326">
    <property type="protein sequence ID" value="UNY99337.1"/>
    <property type="molecule type" value="Genomic_DNA"/>
</dbReference>
<gene>
    <name evidence="1" type="ORF">MQE36_03115</name>
</gene>
<protein>
    <submittedName>
        <fullName evidence="1">DUF3078 domain-containing protein</fullName>
    </submittedName>
</protein>
<organism evidence="1 2">
    <name type="scientific">Zhouia spongiae</name>
    <dbReference type="NCBI Taxonomy" id="2202721"/>
    <lineage>
        <taxon>Bacteria</taxon>
        <taxon>Pseudomonadati</taxon>
        <taxon>Bacteroidota</taxon>
        <taxon>Flavobacteriia</taxon>
        <taxon>Flavobacteriales</taxon>
        <taxon>Flavobacteriaceae</taxon>
        <taxon>Zhouia</taxon>
    </lineage>
</organism>
<accession>A0ABY3YND2</accession>
<dbReference type="Proteomes" id="UP000829476">
    <property type="component" value="Chromosome"/>
</dbReference>
<evidence type="ECO:0000313" key="2">
    <source>
        <dbReference type="Proteomes" id="UP000829476"/>
    </source>
</evidence>
<sequence>MKQFVVLFSLFCCYLSYSQVDTLTIIKQDTLVHTKDTLIIKKYYFASQIDSLIKKIEKPVAKIDSAAKKQDSAVANIDTVPKSNWTKENKLGLNLTEVAFVNWNAGGNNSFSAITNGQFTRIYKTAKTSWNNELRLRFGLNAQEGRELRKSDDKIEFNSTAGFKRKEKSSWYHSAKLNFRTQFSNGYKYPDTDTPISRFMAPGYLFLGVGAEYIKDKPDFNLYLSPLTQKSTFVLDQDLADKGAFGVQKAEYDADGNVIRHGKNIYTEVGILVTNSFKKNISKNMEFSNRVNLYTDYLNSFGNIDMDWEMLLDLTVNQYVKANIGTHILYDNDVKFKEFENPEGETQKYGARVQFKQLLGVGISYSF</sequence>
<dbReference type="InterPro" id="IPR021428">
    <property type="entry name" value="DUF3078"/>
</dbReference>
<name>A0ABY3YND2_9FLAO</name>